<gene>
    <name evidence="1" type="ORF">G4B88_003449</name>
</gene>
<protein>
    <submittedName>
        <fullName evidence="1">Uncharacterized protein</fullName>
    </submittedName>
</protein>
<proteinExistence type="predicted"/>
<organism evidence="1 2">
    <name type="scientific">Cannabis sativa</name>
    <name type="common">Hemp</name>
    <name type="synonym">Marijuana</name>
    <dbReference type="NCBI Taxonomy" id="3483"/>
    <lineage>
        <taxon>Eukaryota</taxon>
        <taxon>Viridiplantae</taxon>
        <taxon>Streptophyta</taxon>
        <taxon>Embryophyta</taxon>
        <taxon>Tracheophyta</taxon>
        <taxon>Spermatophyta</taxon>
        <taxon>Magnoliopsida</taxon>
        <taxon>eudicotyledons</taxon>
        <taxon>Gunneridae</taxon>
        <taxon>Pentapetalae</taxon>
        <taxon>rosids</taxon>
        <taxon>fabids</taxon>
        <taxon>Rosales</taxon>
        <taxon>Cannabaceae</taxon>
        <taxon>Cannabis</taxon>
    </lineage>
</organism>
<dbReference type="Proteomes" id="UP000583929">
    <property type="component" value="Unassembled WGS sequence"/>
</dbReference>
<keyword evidence="2" id="KW-1185">Reference proteome</keyword>
<evidence type="ECO:0000313" key="2">
    <source>
        <dbReference type="Proteomes" id="UP000583929"/>
    </source>
</evidence>
<sequence>MDTNFGLLLSIGNRSEKYHGGRASMPPSSSGLGHLSFKEAAGIRLPLGYQILKHAIYVRKNHKHQSYAKKSPWKYSNSWFDSRWCKSDGGIA</sequence>
<comment type="caution">
    <text evidence="1">The sequence shown here is derived from an EMBL/GenBank/DDBJ whole genome shotgun (WGS) entry which is preliminary data.</text>
</comment>
<name>A0A7J6H3X2_CANSA</name>
<dbReference type="EMBL" id="JAATIQ010000065">
    <property type="protein sequence ID" value="KAF4389966.1"/>
    <property type="molecule type" value="Genomic_DNA"/>
</dbReference>
<evidence type="ECO:0000313" key="1">
    <source>
        <dbReference type="EMBL" id="KAF4389966.1"/>
    </source>
</evidence>
<reference evidence="1 2" key="1">
    <citation type="journal article" date="2020" name="bioRxiv">
        <title>Sequence and annotation of 42 cannabis genomes reveals extensive copy number variation in cannabinoid synthesis and pathogen resistance genes.</title>
        <authorList>
            <person name="Mckernan K.J."/>
            <person name="Helbert Y."/>
            <person name="Kane L.T."/>
            <person name="Ebling H."/>
            <person name="Zhang L."/>
            <person name="Liu B."/>
            <person name="Eaton Z."/>
            <person name="Mclaughlin S."/>
            <person name="Kingan S."/>
            <person name="Baybayan P."/>
            <person name="Concepcion G."/>
            <person name="Jordan M."/>
            <person name="Riva A."/>
            <person name="Barbazuk W."/>
            <person name="Harkins T."/>
        </authorList>
    </citation>
    <scope>NUCLEOTIDE SEQUENCE [LARGE SCALE GENOMIC DNA]</scope>
    <source>
        <strain evidence="2">cv. Jamaican Lion 4</strain>
        <tissue evidence="1">Leaf</tissue>
    </source>
</reference>
<accession>A0A7J6H3X2</accession>
<dbReference type="AlphaFoldDB" id="A0A7J6H3X2"/>